<proteinExistence type="inferred from homology"/>
<feature type="domain" description="Flavodoxin-like" evidence="2">
    <location>
        <begin position="10"/>
        <end position="70"/>
    </location>
</feature>
<dbReference type="GO" id="GO:0003955">
    <property type="term" value="F:NAD(P)H dehydrogenase (quinone) activity"/>
    <property type="evidence" value="ECO:0007669"/>
    <property type="project" value="TreeGrafter"/>
</dbReference>
<protein>
    <recommendedName>
        <fullName evidence="2">Flavodoxin-like domain-containing protein</fullName>
    </recommendedName>
</protein>
<evidence type="ECO:0000259" key="2">
    <source>
        <dbReference type="PROSITE" id="PS50902"/>
    </source>
</evidence>
<dbReference type="Proteomes" id="UP000811609">
    <property type="component" value="Chromosome 8"/>
</dbReference>
<dbReference type="GO" id="GO:0016020">
    <property type="term" value="C:membrane"/>
    <property type="evidence" value="ECO:0007669"/>
    <property type="project" value="TreeGrafter"/>
</dbReference>
<dbReference type="InterPro" id="IPR008254">
    <property type="entry name" value="Flavodoxin/NO_synth"/>
</dbReference>
<dbReference type="PANTHER" id="PTHR30546:SF23">
    <property type="entry name" value="FLAVOPROTEIN-LIKE PROTEIN YCP4-RELATED"/>
    <property type="match status" value="1"/>
</dbReference>
<evidence type="ECO:0000256" key="1">
    <source>
        <dbReference type="ARBA" id="ARBA00006961"/>
    </source>
</evidence>
<organism evidence="3 4">
    <name type="scientific">Carya illinoinensis</name>
    <name type="common">Pecan</name>
    <dbReference type="NCBI Taxonomy" id="32201"/>
    <lineage>
        <taxon>Eukaryota</taxon>
        <taxon>Viridiplantae</taxon>
        <taxon>Streptophyta</taxon>
        <taxon>Embryophyta</taxon>
        <taxon>Tracheophyta</taxon>
        <taxon>Spermatophyta</taxon>
        <taxon>Magnoliopsida</taxon>
        <taxon>eudicotyledons</taxon>
        <taxon>Gunneridae</taxon>
        <taxon>Pentapetalae</taxon>
        <taxon>rosids</taxon>
        <taxon>fabids</taxon>
        <taxon>Fagales</taxon>
        <taxon>Juglandaceae</taxon>
        <taxon>Carya</taxon>
    </lineage>
</organism>
<dbReference type="PANTHER" id="PTHR30546">
    <property type="entry name" value="FLAVODOXIN-RELATED PROTEIN WRBA-RELATED"/>
    <property type="match status" value="1"/>
</dbReference>
<gene>
    <name evidence="3" type="ORF">CIPAW_08G061500</name>
</gene>
<comment type="similarity">
    <text evidence="1">Belongs to the WrbA family.</text>
</comment>
<accession>A0A8T1PSW7</accession>
<dbReference type="GO" id="GO:0010181">
    <property type="term" value="F:FMN binding"/>
    <property type="evidence" value="ECO:0007669"/>
    <property type="project" value="InterPro"/>
</dbReference>
<dbReference type="EMBL" id="CM031816">
    <property type="protein sequence ID" value="KAG6644551.1"/>
    <property type="molecule type" value="Genomic_DNA"/>
</dbReference>
<reference evidence="3" key="1">
    <citation type="submission" date="2020-12" db="EMBL/GenBank/DDBJ databases">
        <title>WGS assembly of Carya illinoinensis cv. Pawnee.</title>
        <authorList>
            <person name="Platts A."/>
            <person name="Shu S."/>
            <person name="Wright S."/>
            <person name="Barry K."/>
            <person name="Edger P."/>
            <person name="Pires J.C."/>
            <person name="Schmutz J."/>
        </authorList>
    </citation>
    <scope>NUCLEOTIDE SEQUENCE</scope>
    <source>
        <tissue evidence="3">Leaf</tissue>
    </source>
</reference>
<evidence type="ECO:0000313" key="3">
    <source>
        <dbReference type="EMBL" id="KAG6644551.1"/>
    </source>
</evidence>
<sequence length="70" mass="8364">MFYFLFYFFCCYRYYSMYGHVEKLAEEIKKGAASVEGVEAKLWQVRMCIPYSTFASHALPSYIENLNFIF</sequence>
<dbReference type="AlphaFoldDB" id="A0A8T1PSW7"/>
<keyword evidence="4" id="KW-1185">Reference proteome</keyword>
<comment type="caution">
    <text evidence="3">The sequence shown here is derived from an EMBL/GenBank/DDBJ whole genome shotgun (WGS) entry which is preliminary data.</text>
</comment>
<name>A0A8T1PSW7_CARIL</name>
<dbReference type="PROSITE" id="PS50902">
    <property type="entry name" value="FLAVODOXIN_LIKE"/>
    <property type="match status" value="1"/>
</dbReference>
<evidence type="ECO:0000313" key="4">
    <source>
        <dbReference type="Proteomes" id="UP000811609"/>
    </source>
</evidence>